<evidence type="ECO:0000313" key="3">
    <source>
        <dbReference type="Proteomes" id="UP000077961"/>
    </source>
</evidence>
<organism evidence="1 4">
    <name type="scientific">Paraburkholderia ginsengiterrae</name>
    <dbReference type="NCBI Taxonomy" id="1462993"/>
    <lineage>
        <taxon>Bacteria</taxon>
        <taxon>Pseudomonadati</taxon>
        <taxon>Pseudomonadota</taxon>
        <taxon>Betaproteobacteria</taxon>
        <taxon>Burkholderiales</taxon>
        <taxon>Burkholderiaceae</taxon>
        <taxon>Paraburkholderia</taxon>
    </lineage>
</organism>
<comment type="caution">
    <text evidence="1">The sequence shown here is derived from an EMBL/GenBank/DDBJ whole genome shotgun (WGS) entry which is preliminary data.</text>
</comment>
<sequence length="65" mass="6838">MEGSGVGDWYLEHSSESVRYSTCTVCEMMSGTEAGGFRDRAAACGLSGVVLVLRGFRDGATIENG</sequence>
<dbReference type="AlphaFoldDB" id="A0A1A9N5B0"/>
<dbReference type="EMBL" id="LXKA01000326">
    <property type="protein sequence ID" value="OAJ57750.1"/>
    <property type="molecule type" value="Genomic_DNA"/>
</dbReference>
<dbReference type="Proteomes" id="UP000077961">
    <property type="component" value="Unassembled WGS sequence"/>
</dbReference>
<dbReference type="Proteomes" id="UP000078116">
    <property type="component" value="Unassembled WGS sequence"/>
</dbReference>
<evidence type="ECO:0000313" key="1">
    <source>
        <dbReference type="EMBL" id="OAJ57750.1"/>
    </source>
</evidence>
<keyword evidence="3" id="KW-1185">Reference proteome</keyword>
<name>A0A1A9N5B0_9BURK</name>
<evidence type="ECO:0000313" key="4">
    <source>
        <dbReference type="Proteomes" id="UP000078116"/>
    </source>
</evidence>
<accession>A0A1A9N5B0</accession>
<reference evidence="3 4" key="1">
    <citation type="submission" date="2016-04" db="EMBL/GenBank/DDBJ databases">
        <title>Reclassification of Paraburkholderia panaciterrae (Farh et al. 2015) Dobritsa &amp; Samadpour 2016 as a later homotypic synonym of Paraburkholderia ginsengiterrae (Farh et al. 2015) Dobritsa &amp; Samadpour 2016.</title>
        <authorList>
            <person name="Dobritsa A.P."/>
            <person name="Kutumbaka K."/>
            <person name="Samadpour M."/>
        </authorList>
    </citation>
    <scope>NUCLEOTIDE SEQUENCE [LARGE SCALE GENOMIC DNA]</scope>
    <source>
        <strain evidence="1 4">DCY85</strain>
        <strain evidence="2 3">DCY85-1</strain>
    </source>
</reference>
<dbReference type="STRING" id="1462993.A6V36_26155"/>
<protein>
    <submittedName>
        <fullName evidence="1">Uncharacterized protein</fullName>
    </submittedName>
</protein>
<dbReference type="EMBL" id="LXJZ01000119">
    <property type="protein sequence ID" value="OAJ59853.1"/>
    <property type="molecule type" value="Genomic_DNA"/>
</dbReference>
<evidence type="ECO:0000313" key="2">
    <source>
        <dbReference type="EMBL" id="OAJ59853.1"/>
    </source>
</evidence>
<gene>
    <name evidence="2" type="ORF">A6V36_26155</name>
    <name evidence="1" type="ORF">A6V37_29095</name>
</gene>
<proteinExistence type="predicted"/>